<dbReference type="SUPFAM" id="SSF55298">
    <property type="entry name" value="YjgF-like"/>
    <property type="match status" value="1"/>
</dbReference>
<evidence type="ECO:0000313" key="2">
    <source>
        <dbReference type="Proteomes" id="UP001303222"/>
    </source>
</evidence>
<keyword evidence="2" id="KW-1185">Reference proteome</keyword>
<reference evidence="1" key="1">
    <citation type="journal article" date="2023" name="Mol. Phylogenet. Evol.">
        <title>Genome-scale phylogeny and comparative genomics of the fungal order Sordariales.</title>
        <authorList>
            <person name="Hensen N."/>
            <person name="Bonometti L."/>
            <person name="Westerberg I."/>
            <person name="Brannstrom I.O."/>
            <person name="Guillou S."/>
            <person name="Cros-Aarteil S."/>
            <person name="Calhoun S."/>
            <person name="Haridas S."/>
            <person name="Kuo A."/>
            <person name="Mondo S."/>
            <person name="Pangilinan J."/>
            <person name="Riley R."/>
            <person name="LaButti K."/>
            <person name="Andreopoulos B."/>
            <person name="Lipzen A."/>
            <person name="Chen C."/>
            <person name="Yan M."/>
            <person name="Daum C."/>
            <person name="Ng V."/>
            <person name="Clum A."/>
            <person name="Steindorff A."/>
            <person name="Ohm R.A."/>
            <person name="Martin F."/>
            <person name="Silar P."/>
            <person name="Natvig D.O."/>
            <person name="Lalanne C."/>
            <person name="Gautier V."/>
            <person name="Ament-Velasquez S.L."/>
            <person name="Kruys A."/>
            <person name="Hutchinson M.I."/>
            <person name="Powell A.J."/>
            <person name="Barry K."/>
            <person name="Miller A.N."/>
            <person name="Grigoriev I.V."/>
            <person name="Debuchy R."/>
            <person name="Gladieux P."/>
            <person name="Hiltunen Thoren M."/>
            <person name="Johannesson H."/>
        </authorList>
    </citation>
    <scope>NUCLEOTIDE SEQUENCE</scope>
    <source>
        <strain evidence="1">CBS 626.80</strain>
    </source>
</reference>
<protein>
    <submittedName>
        <fullName evidence="1">Uncharacterized protein</fullName>
    </submittedName>
</protein>
<sequence>MAPAKTVLTSNAPKPIYPAPVPGRGVQWHGLLLMDNFAAMNETYDEFITSWPYMRRCCPAAHGSDVEIECTAYLNAPSASGKL</sequence>
<dbReference type="Proteomes" id="UP001303222">
    <property type="component" value="Unassembled WGS sequence"/>
</dbReference>
<organism evidence="1 2">
    <name type="scientific">Pseudoneurospora amorphoporcata</name>
    <dbReference type="NCBI Taxonomy" id="241081"/>
    <lineage>
        <taxon>Eukaryota</taxon>
        <taxon>Fungi</taxon>
        <taxon>Dikarya</taxon>
        <taxon>Ascomycota</taxon>
        <taxon>Pezizomycotina</taxon>
        <taxon>Sordariomycetes</taxon>
        <taxon>Sordariomycetidae</taxon>
        <taxon>Sordariales</taxon>
        <taxon>Sordariaceae</taxon>
        <taxon>Pseudoneurospora</taxon>
    </lineage>
</organism>
<comment type="caution">
    <text evidence="1">The sequence shown here is derived from an EMBL/GenBank/DDBJ whole genome shotgun (WGS) entry which is preliminary data.</text>
</comment>
<proteinExistence type="predicted"/>
<dbReference type="CDD" id="cd00448">
    <property type="entry name" value="YjgF_YER057c_UK114_family"/>
    <property type="match status" value="1"/>
</dbReference>
<evidence type="ECO:0000313" key="1">
    <source>
        <dbReference type="EMBL" id="KAK3950763.1"/>
    </source>
</evidence>
<gene>
    <name evidence="1" type="ORF">QBC32DRAFT_315567</name>
</gene>
<reference evidence="1" key="2">
    <citation type="submission" date="2023-06" db="EMBL/GenBank/DDBJ databases">
        <authorList>
            <consortium name="Lawrence Berkeley National Laboratory"/>
            <person name="Mondo S.J."/>
            <person name="Hensen N."/>
            <person name="Bonometti L."/>
            <person name="Westerberg I."/>
            <person name="Brannstrom I.O."/>
            <person name="Guillou S."/>
            <person name="Cros-Aarteil S."/>
            <person name="Calhoun S."/>
            <person name="Haridas S."/>
            <person name="Kuo A."/>
            <person name="Pangilinan J."/>
            <person name="Riley R."/>
            <person name="Labutti K."/>
            <person name="Andreopoulos B."/>
            <person name="Lipzen A."/>
            <person name="Chen C."/>
            <person name="Yanf M."/>
            <person name="Daum C."/>
            <person name="Ng V."/>
            <person name="Clum A."/>
            <person name="Steindorff A."/>
            <person name="Ohm R."/>
            <person name="Martin F."/>
            <person name="Silar P."/>
            <person name="Natvig D."/>
            <person name="Lalanne C."/>
            <person name="Gautier V."/>
            <person name="Ament-Velasquez S.L."/>
            <person name="Kruys A."/>
            <person name="Hutchinson M.I."/>
            <person name="Powell A.J."/>
            <person name="Barry K."/>
            <person name="Miller A.N."/>
            <person name="Grigoriev I.V."/>
            <person name="Debuchy R."/>
            <person name="Gladieux P."/>
            <person name="Thoren M.H."/>
            <person name="Johannesson H."/>
        </authorList>
    </citation>
    <scope>NUCLEOTIDE SEQUENCE</scope>
    <source>
        <strain evidence="1">CBS 626.80</strain>
    </source>
</reference>
<accession>A0AAN6SF10</accession>
<dbReference type="AlphaFoldDB" id="A0AAN6SF10"/>
<dbReference type="InterPro" id="IPR035959">
    <property type="entry name" value="RutC-like_sf"/>
</dbReference>
<dbReference type="EMBL" id="MU859167">
    <property type="protein sequence ID" value="KAK3950763.1"/>
    <property type="molecule type" value="Genomic_DNA"/>
</dbReference>
<name>A0AAN6SF10_9PEZI</name>